<dbReference type="InterPro" id="IPR028082">
    <property type="entry name" value="Peripla_BP_I"/>
</dbReference>
<dbReference type="SUPFAM" id="SSF47413">
    <property type="entry name" value="lambda repressor-like DNA-binding domains"/>
    <property type="match status" value="1"/>
</dbReference>
<dbReference type="CDD" id="cd01392">
    <property type="entry name" value="HTH_LacI"/>
    <property type="match status" value="1"/>
</dbReference>
<name>A0ABV7U335_9RHOB</name>
<proteinExistence type="predicted"/>
<comment type="caution">
    <text evidence="5">The sequence shown here is derived from an EMBL/GenBank/DDBJ whole genome shotgun (WGS) entry which is preliminary data.</text>
</comment>
<dbReference type="InterPro" id="IPR025997">
    <property type="entry name" value="SBP_2_dom"/>
</dbReference>
<dbReference type="Gene3D" id="3.40.50.2300">
    <property type="match status" value="2"/>
</dbReference>
<organism evidence="5 6">
    <name type="scientific">Paracoccus angustae</name>
    <dbReference type="NCBI Taxonomy" id="1671480"/>
    <lineage>
        <taxon>Bacteria</taxon>
        <taxon>Pseudomonadati</taxon>
        <taxon>Pseudomonadota</taxon>
        <taxon>Alphaproteobacteria</taxon>
        <taxon>Rhodobacterales</taxon>
        <taxon>Paracoccaceae</taxon>
        <taxon>Paracoccus</taxon>
    </lineage>
</organism>
<dbReference type="Pfam" id="PF13407">
    <property type="entry name" value="Peripla_BP_4"/>
    <property type="match status" value="1"/>
</dbReference>
<dbReference type="EMBL" id="JBHRXY010000004">
    <property type="protein sequence ID" value="MFC3629437.1"/>
    <property type="molecule type" value="Genomic_DNA"/>
</dbReference>
<evidence type="ECO:0000256" key="3">
    <source>
        <dbReference type="ARBA" id="ARBA00023163"/>
    </source>
</evidence>
<keyword evidence="2 5" id="KW-0238">DNA-binding</keyword>
<gene>
    <name evidence="5" type="ORF">ACFOM8_08250</name>
</gene>
<dbReference type="InterPro" id="IPR010982">
    <property type="entry name" value="Lambda_DNA-bd_dom_sf"/>
</dbReference>
<dbReference type="RefSeq" id="WP_377760993.1">
    <property type="nucleotide sequence ID" value="NZ_JBHRXY010000004.1"/>
</dbReference>
<keyword evidence="1" id="KW-0805">Transcription regulation</keyword>
<accession>A0ABV7U335</accession>
<dbReference type="GO" id="GO:0003677">
    <property type="term" value="F:DNA binding"/>
    <property type="evidence" value="ECO:0007669"/>
    <property type="project" value="UniProtKB-KW"/>
</dbReference>
<keyword evidence="3" id="KW-0804">Transcription</keyword>
<dbReference type="SUPFAM" id="SSF53822">
    <property type="entry name" value="Periplasmic binding protein-like I"/>
    <property type="match status" value="1"/>
</dbReference>
<feature type="domain" description="HTH lacI-type" evidence="4">
    <location>
        <begin position="4"/>
        <end position="47"/>
    </location>
</feature>
<evidence type="ECO:0000313" key="5">
    <source>
        <dbReference type="EMBL" id="MFC3629437.1"/>
    </source>
</evidence>
<dbReference type="Gene3D" id="1.10.260.40">
    <property type="entry name" value="lambda repressor-like DNA-binding domains"/>
    <property type="match status" value="1"/>
</dbReference>
<dbReference type="InterPro" id="IPR000843">
    <property type="entry name" value="HTH_LacI"/>
</dbReference>
<evidence type="ECO:0000259" key="4">
    <source>
        <dbReference type="PROSITE" id="PS50932"/>
    </source>
</evidence>
<evidence type="ECO:0000313" key="6">
    <source>
        <dbReference type="Proteomes" id="UP001595539"/>
    </source>
</evidence>
<evidence type="ECO:0000256" key="2">
    <source>
        <dbReference type="ARBA" id="ARBA00023125"/>
    </source>
</evidence>
<reference evidence="6" key="1">
    <citation type="journal article" date="2019" name="Int. J. Syst. Evol. Microbiol.">
        <title>The Global Catalogue of Microorganisms (GCM) 10K type strain sequencing project: providing services to taxonomists for standard genome sequencing and annotation.</title>
        <authorList>
            <consortium name="The Broad Institute Genomics Platform"/>
            <consortium name="The Broad Institute Genome Sequencing Center for Infectious Disease"/>
            <person name="Wu L."/>
            <person name="Ma J."/>
        </authorList>
    </citation>
    <scope>NUCLEOTIDE SEQUENCE [LARGE SCALE GENOMIC DNA]</scope>
    <source>
        <strain evidence="6">KCTC 42473</strain>
    </source>
</reference>
<sequence>MRKPTFRDIAARAGVGTATVERVLNGRGGVSPEAAEKVLLAVRALDYPRLLPETHRGLMRIEVLLVQPHSTFFRRLSRSFERIAATLTPLVVVQRTFIEEMNPAEIARRIAQPGSRRAALILAVPDHPLIRDAVAHVVPSGLPVISIVTRVSGHEGDHVGIDNYAAGRTAAMFMSRMARGRGPIIALAHPIYQVHRDRIGGFSDYVAEHGAEARFDWLGFSMDDPDRSADLLFRALRDRPDLGGIYNAGGTNAALIDLLRREQPRRALFFIGHELTDYTAAALREGLMDIVLDQAPEAQARRALDLALRRIGLTRIDPDLAPIRFTTITAESL</sequence>
<dbReference type="SMART" id="SM00354">
    <property type="entry name" value="HTH_LACI"/>
    <property type="match status" value="1"/>
</dbReference>
<protein>
    <submittedName>
        <fullName evidence="5">LacI family DNA-binding transcriptional regulator</fullName>
    </submittedName>
</protein>
<keyword evidence="6" id="KW-1185">Reference proteome</keyword>
<dbReference type="Pfam" id="PF00356">
    <property type="entry name" value="LacI"/>
    <property type="match status" value="1"/>
</dbReference>
<dbReference type="PANTHER" id="PTHR30146:SF152">
    <property type="entry name" value="TRANSCRIPTIONAL REGULATORY PROTEIN"/>
    <property type="match status" value="1"/>
</dbReference>
<dbReference type="PANTHER" id="PTHR30146">
    <property type="entry name" value="LACI-RELATED TRANSCRIPTIONAL REPRESSOR"/>
    <property type="match status" value="1"/>
</dbReference>
<dbReference type="CDD" id="cd06307">
    <property type="entry name" value="PBP1_sugar_binding"/>
    <property type="match status" value="1"/>
</dbReference>
<dbReference type="PROSITE" id="PS50932">
    <property type="entry name" value="HTH_LACI_2"/>
    <property type="match status" value="1"/>
</dbReference>
<dbReference type="Proteomes" id="UP001595539">
    <property type="component" value="Unassembled WGS sequence"/>
</dbReference>
<evidence type="ECO:0000256" key="1">
    <source>
        <dbReference type="ARBA" id="ARBA00023015"/>
    </source>
</evidence>